<organism evidence="5 6">
    <name type="scientific">Plasmodiophora brassicae</name>
    <name type="common">Clubroot disease agent</name>
    <dbReference type="NCBI Taxonomy" id="37360"/>
    <lineage>
        <taxon>Eukaryota</taxon>
        <taxon>Sar</taxon>
        <taxon>Rhizaria</taxon>
        <taxon>Endomyxa</taxon>
        <taxon>Phytomyxea</taxon>
        <taxon>Plasmodiophorida</taxon>
        <taxon>Plasmodiophoridae</taxon>
        <taxon>Plasmodiophora</taxon>
    </lineage>
</organism>
<dbReference type="EMBL" id="CDSF01000079">
    <property type="protein sequence ID" value="CEO97603.1"/>
    <property type="molecule type" value="Genomic_DNA"/>
</dbReference>
<protein>
    <recommendedName>
        <fullName evidence="4">Saposin B-type domain-containing protein</fullName>
    </recommendedName>
</protein>
<feature type="domain" description="Saposin B-type" evidence="4">
    <location>
        <begin position="100"/>
        <end position="234"/>
    </location>
</feature>
<feature type="region of interest" description="Disordered" evidence="2">
    <location>
        <begin position="72"/>
        <end position="95"/>
    </location>
</feature>
<accession>A0A0G4IQK3</accession>
<feature type="transmembrane region" description="Helical" evidence="3">
    <location>
        <begin position="50"/>
        <end position="68"/>
    </location>
</feature>
<dbReference type="AlphaFoldDB" id="A0A0G4IQK3"/>
<keyword evidence="6" id="KW-1185">Reference proteome</keyword>
<proteinExistence type="predicted"/>
<evidence type="ECO:0000313" key="5">
    <source>
        <dbReference type="EMBL" id="CEO97603.1"/>
    </source>
</evidence>
<evidence type="ECO:0000256" key="2">
    <source>
        <dbReference type="SAM" id="MobiDB-lite"/>
    </source>
</evidence>
<name>A0A0G4IQK3_PLABS</name>
<reference evidence="5 6" key="1">
    <citation type="submission" date="2015-02" db="EMBL/GenBank/DDBJ databases">
        <authorList>
            <person name="Chooi Y.-H."/>
        </authorList>
    </citation>
    <scope>NUCLEOTIDE SEQUENCE [LARGE SCALE GENOMIC DNA]</scope>
    <source>
        <strain evidence="5">E3</strain>
    </source>
</reference>
<gene>
    <name evidence="5" type="ORF">PBRA_000948</name>
</gene>
<dbReference type="Pfam" id="PF11938">
    <property type="entry name" value="DUF3456"/>
    <property type="match status" value="1"/>
</dbReference>
<feature type="compositionally biased region" description="Basic and acidic residues" evidence="2">
    <location>
        <begin position="74"/>
        <end position="95"/>
    </location>
</feature>
<keyword evidence="1" id="KW-1015">Disulfide bond</keyword>
<keyword evidence="3" id="KW-0472">Membrane</keyword>
<evidence type="ECO:0000256" key="1">
    <source>
        <dbReference type="ARBA" id="ARBA00023157"/>
    </source>
</evidence>
<keyword evidence="3" id="KW-1133">Transmembrane helix</keyword>
<dbReference type="Proteomes" id="UP000039324">
    <property type="component" value="Unassembled WGS sequence"/>
</dbReference>
<dbReference type="PROSITE" id="PS50015">
    <property type="entry name" value="SAP_B"/>
    <property type="match status" value="1"/>
</dbReference>
<dbReference type="InterPro" id="IPR021852">
    <property type="entry name" value="DUF3456"/>
</dbReference>
<evidence type="ECO:0000313" key="6">
    <source>
        <dbReference type="Proteomes" id="UP000039324"/>
    </source>
</evidence>
<keyword evidence="3" id="KW-0812">Transmembrane</keyword>
<sequence length="245" mass="27610">LGQMSDGQGDARVVAATLLLETVQECSWFPTDPARAIAIRNSHRHKNTMAALWVVASVLSWVSVAAFMGPPPRPDVDTGRPMSDEVHESPRSTQKKMDPFEHYCAGCNYVVDQIEKEILATPDKRYVLSRFRLDEKKEILYERTEERIEEVIESVCDPIRKRVFRKLSDALVEVVDDPETQVPGGKRLANSLHATCQHIVRKFEDELTLIFHRNPPDFKARICGDIVKACKPSPGSESGNEKAEL</sequence>
<evidence type="ECO:0000256" key="3">
    <source>
        <dbReference type="SAM" id="Phobius"/>
    </source>
</evidence>
<evidence type="ECO:0000259" key="4">
    <source>
        <dbReference type="PROSITE" id="PS50015"/>
    </source>
</evidence>
<dbReference type="InterPro" id="IPR008139">
    <property type="entry name" value="SaposinB_dom"/>
</dbReference>
<feature type="non-terminal residue" evidence="5">
    <location>
        <position position="1"/>
    </location>
</feature>